<organism evidence="2 3">
    <name type="scientific">Iris pallida</name>
    <name type="common">Sweet iris</name>
    <dbReference type="NCBI Taxonomy" id="29817"/>
    <lineage>
        <taxon>Eukaryota</taxon>
        <taxon>Viridiplantae</taxon>
        <taxon>Streptophyta</taxon>
        <taxon>Embryophyta</taxon>
        <taxon>Tracheophyta</taxon>
        <taxon>Spermatophyta</taxon>
        <taxon>Magnoliopsida</taxon>
        <taxon>Liliopsida</taxon>
        <taxon>Asparagales</taxon>
        <taxon>Iridaceae</taxon>
        <taxon>Iridoideae</taxon>
        <taxon>Irideae</taxon>
        <taxon>Iris</taxon>
    </lineage>
</organism>
<reference evidence="2" key="2">
    <citation type="submission" date="2023-04" db="EMBL/GenBank/DDBJ databases">
        <authorList>
            <person name="Bruccoleri R.E."/>
            <person name="Oakeley E.J."/>
            <person name="Faust A.-M."/>
            <person name="Dessus-Babus S."/>
            <person name="Altorfer M."/>
            <person name="Burckhardt D."/>
            <person name="Oertli M."/>
            <person name="Naumann U."/>
            <person name="Petersen F."/>
            <person name="Wong J."/>
        </authorList>
    </citation>
    <scope>NUCLEOTIDE SEQUENCE</scope>
    <source>
        <strain evidence="2">GSM-AAB239-AS_SAM_17_03QT</strain>
        <tissue evidence="2">Leaf</tissue>
    </source>
</reference>
<accession>A0AAX6DL86</accession>
<evidence type="ECO:0000313" key="2">
    <source>
        <dbReference type="EMBL" id="KAJ6792516.1"/>
    </source>
</evidence>
<feature type="signal peptide" evidence="1">
    <location>
        <begin position="1"/>
        <end position="17"/>
    </location>
</feature>
<dbReference type="Proteomes" id="UP001140949">
    <property type="component" value="Unassembled WGS sequence"/>
</dbReference>
<reference evidence="2" key="1">
    <citation type="journal article" date="2023" name="GigaByte">
        <title>Genome assembly of the bearded iris, Iris pallida Lam.</title>
        <authorList>
            <person name="Bruccoleri R.E."/>
            <person name="Oakeley E.J."/>
            <person name="Faust A.M.E."/>
            <person name="Altorfer M."/>
            <person name="Dessus-Babus S."/>
            <person name="Burckhardt D."/>
            <person name="Oertli M."/>
            <person name="Naumann U."/>
            <person name="Petersen F."/>
            <person name="Wong J."/>
        </authorList>
    </citation>
    <scope>NUCLEOTIDE SEQUENCE</scope>
    <source>
        <strain evidence="2">GSM-AAB239-AS_SAM_17_03QT</strain>
    </source>
</reference>
<evidence type="ECO:0000256" key="1">
    <source>
        <dbReference type="SAM" id="SignalP"/>
    </source>
</evidence>
<dbReference type="EMBL" id="JANAVB010043420">
    <property type="protein sequence ID" value="KAJ6792516.1"/>
    <property type="molecule type" value="Genomic_DNA"/>
</dbReference>
<feature type="chain" id="PRO_5043332334" evidence="1">
    <location>
        <begin position="18"/>
        <end position="85"/>
    </location>
</feature>
<protein>
    <submittedName>
        <fullName evidence="2">Phosphoglucomutase, chloroplastic-like</fullName>
    </submittedName>
</protein>
<keyword evidence="1" id="KW-0732">Signal</keyword>
<comment type="caution">
    <text evidence="2">The sequence shown here is derived from an EMBL/GenBank/DDBJ whole genome shotgun (WGS) entry which is preliminary data.</text>
</comment>
<dbReference type="InterPro" id="IPR029454">
    <property type="entry name" value="ODR-4-like"/>
</dbReference>
<dbReference type="Pfam" id="PF14778">
    <property type="entry name" value="ODR4-like"/>
    <property type="match status" value="1"/>
</dbReference>
<name>A0AAX6DL86_IRIPA</name>
<evidence type="ECO:0000313" key="3">
    <source>
        <dbReference type="Proteomes" id="UP001140949"/>
    </source>
</evidence>
<keyword evidence="3" id="KW-1185">Reference proteome</keyword>
<sequence>MWWVYLRVHIIMLLGMAQEKFRYRGQPYSLCFPRRVLIPWLASVFICDYLQPLDSFKELHGKRRCCEYGRNVLWPGLLYILVLFV</sequence>
<gene>
    <name evidence="2" type="ORF">M6B38_238035</name>
</gene>
<dbReference type="AlphaFoldDB" id="A0AAX6DL86"/>
<proteinExistence type="predicted"/>